<dbReference type="InterPro" id="IPR022893">
    <property type="entry name" value="Shikimate_DH_fam"/>
</dbReference>
<protein>
    <submittedName>
        <fullName evidence="2">NAD(P)-binding protein</fullName>
    </submittedName>
</protein>
<dbReference type="HOGENOM" id="CLU_044063_1_0_1"/>
<evidence type="ECO:0000259" key="1">
    <source>
        <dbReference type="Pfam" id="PF08501"/>
    </source>
</evidence>
<dbReference type="eggNOG" id="KOG0692">
    <property type="taxonomic scope" value="Eukaryota"/>
</dbReference>
<dbReference type="GO" id="GO:0009423">
    <property type="term" value="P:chorismate biosynthetic process"/>
    <property type="evidence" value="ECO:0007669"/>
    <property type="project" value="TreeGrafter"/>
</dbReference>
<reference evidence="2 3" key="1">
    <citation type="journal article" date="2011" name="Proc. Natl. Acad. Sci. U.S.A.">
        <title>Comparative genomics of xylose-fermenting fungi for enhanced biofuel production.</title>
        <authorList>
            <person name="Wohlbach D.J."/>
            <person name="Kuo A."/>
            <person name="Sato T.K."/>
            <person name="Potts K.M."/>
            <person name="Salamov A.A."/>
            <person name="LaButti K.M."/>
            <person name="Sun H."/>
            <person name="Clum A."/>
            <person name="Pangilinan J.L."/>
            <person name="Lindquist E.A."/>
            <person name="Lucas S."/>
            <person name="Lapidus A."/>
            <person name="Jin M."/>
            <person name="Gunawan C."/>
            <person name="Balan V."/>
            <person name="Dale B.E."/>
            <person name="Jeffries T.W."/>
            <person name="Zinkel R."/>
            <person name="Barry K.W."/>
            <person name="Grigoriev I.V."/>
            <person name="Gasch A.P."/>
        </authorList>
    </citation>
    <scope>NUCLEOTIDE SEQUENCE [LARGE SCALE GENOMIC DNA]</scope>
    <source>
        <strain evidence="3">ATCC 10573 / BCRC 21748 / CBS 615 / JCM 9827 / NBRC 10315 / NRRL Y-1498 / VKM Y-70</strain>
    </source>
</reference>
<gene>
    <name evidence="2" type="ORF">CANTEDRAFT_91884</name>
</gene>
<dbReference type="AlphaFoldDB" id="G3AX82"/>
<organism evidence="3">
    <name type="scientific">Candida tenuis (strain ATCC 10573 / BCRC 21748 / CBS 615 / JCM 9827 / NBRC 10315 / NRRL Y-1498 / VKM Y-70)</name>
    <name type="common">Yeast</name>
    <name type="synonym">Yamadazyma tenuis</name>
    <dbReference type="NCBI Taxonomy" id="590646"/>
    <lineage>
        <taxon>Eukaryota</taxon>
        <taxon>Fungi</taxon>
        <taxon>Dikarya</taxon>
        <taxon>Ascomycota</taxon>
        <taxon>Saccharomycotina</taxon>
        <taxon>Pichiomycetes</taxon>
        <taxon>Debaryomycetaceae</taxon>
        <taxon>Yamadazyma</taxon>
    </lineage>
</organism>
<proteinExistence type="predicted"/>
<dbReference type="PANTHER" id="PTHR21089">
    <property type="entry name" value="SHIKIMATE DEHYDROGENASE"/>
    <property type="match status" value="1"/>
</dbReference>
<dbReference type="GeneID" id="18250123"/>
<dbReference type="InterPro" id="IPR013708">
    <property type="entry name" value="Shikimate_DH-bd_N"/>
</dbReference>
<dbReference type="Proteomes" id="UP000000707">
    <property type="component" value="Unassembled WGS sequence"/>
</dbReference>
<dbReference type="GO" id="GO:0019632">
    <property type="term" value="P:shikimate metabolic process"/>
    <property type="evidence" value="ECO:0007669"/>
    <property type="project" value="TreeGrafter"/>
</dbReference>
<dbReference type="Gene3D" id="3.40.50.720">
    <property type="entry name" value="NAD(P)-binding Rossmann-like Domain"/>
    <property type="match status" value="1"/>
</dbReference>
<name>G3AX82_CANTC</name>
<sequence>MTVPDTLLPTEPFEVLRRKPQQFYLFGEHISRSKAPFLLNTVFKLLNLDWKYSLKETSSKHTFNNTFAQEACIGSAITMPNKVTFVREMDMVDAVGTSVGAINTVYSRKNSDGTVVRIGTNTDTVGIHQSFLQTPAALTYVEQNHGRPGLVYGGGGASRSAVYVLHRNFQCHCVYVVNRDQAEVEALQHHFNTTVPELQVVHVKTPEEAMRVEPPVLCVLSVPNITPITIDEKLAKATLTSFMHCSRGAVVEMCYHPVIETDLYLEFQEAGWEVVGGHVAMMYQGFAQVQLWGGYQLSELPVKEARDILERHINST</sequence>
<dbReference type="RefSeq" id="XP_006683973.1">
    <property type="nucleotide sequence ID" value="XM_006683910.1"/>
</dbReference>
<dbReference type="Gene3D" id="3.40.50.10860">
    <property type="entry name" value="Leucine Dehydrogenase, chain A, domain 1"/>
    <property type="match status" value="1"/>
</dbReference>
<dbReference type="SUPFAM" id="SSF53223">
    <property type="entry name" value="Aminoacid dehydrogenase-like, N-terminal domain"/>
    <property type="match status" value="1"/>
</dbReference>
<dbReference type="InterPro" id="IPR046346">
    <property type="entry name" value="Aminoacid_DH-like_N_sf"/>
</dbReference>
<dbReference type="SUPFAM" id="SSF51735">
    <property type="entry name" value="NAD(P)-binding Rossmann-fold domains"/>
    <property type="match status" value="1"/>
</dbReference>
<dbReference type="Pfam" id="PF08501">
    <property type="entry name" value="Shikimate_dh_N"/>
    <property type="match status" value="1"/>
</dbReference>
<dbReference type="GO" id="GO:0004764">
    <property type="term" value="F:shikimate 3-dehydrogenase (NADP+) activity"/>
    <property type="evidence" value="ECO:0007669"/>
    <property type="project" value="InterPro"/>
</dbReference>
<dbReference type="OrthoDB" id="204377at2759"/>
<dbReference type="PANTHER" id="PTHR21089:SF1">
    <property type="entry name" value="BIFUNCTIONAL 3-DEHYDROQUINATE DEHYDRATASE_SHIKIMATE DEHYDROGENASE, CHLOROPLASTIC"/>
    <property type="match status" value="1"/>
</dbReference>
<evidence type="ECO:0000313" key="3">
    <source>
        <dbReference type="Proteomes" id="UP000000707"/>
    </source>
</evidence>
<dbReference type="STRING" id="590646.G3AX82"/>
<evidence type="ECO:0000313" key="2">
    <source>
        <dbReference type="EMBL" id="EGV66715.1"/>
    </source>
</evidence>
<feature type="domain" description="Shikimate dehydrogenase substrate binding N-terminal" evidence="1">
    <location>
        <begin position="25"/>
        <end position="105"/>
    </location>
</feature>
<dbReference type="InterPro" id="IPR036291">
    <property type="entry name" value="NAD(P)-bd_dom_sf"/>
</dbReference>
<accession>G3AX82</accession>
<dbReference type="KEGG" id="cten:18250123"/>
<keyword evidence="3" id="KW-1185">Reference proteome</keyword>
<dbReference type="EMBL" id="GL996510">
    <property type="protein sequence ID" value="EGV66715.1"/>
    <property type="molecule type" value="Genomic_DNA"/>
</dbReference>